<protein>
    <submittedName>
        <fullName evidence="1">Uncharacterized protein</fullName>
    </submittedName>
</protein>
<organism evidence="1 2">
    <name type="scientific">Variovorax gossypii</name>
    <dbReference type="NCBI Taxonomy" id="1679495"/>
    <lineage>
        <taxon>Bacteria</taxon>
        <taxon>Pseudomonadati</taxon>
        <taxon>Pseudomonadota</taxon>
        <taxon>Betaproteobacteria</taxon>
        <taxon>Burkholderiales</taxon>
        <taxon>Comamonadaceae</taxon>
        <taxon>Variovorax</taxon>
    </lineage>
</organism>
<keyword evidence="2" id="KW-1185">Reference proteome</keyword>
<dbReference type="AlphaFoldDB" id="A0A431TPI9"/>
<dbReference type="EMBL" id="RXOE01000002">
    <property type="protein sequence ID" value="RTQ35612.1"/>
    <property type="molecule type" value="Genomic_DNA"/>
</dbReference>
<dbReference type="Proteomes" id="UP000267418">
    <property type="component" value="Unassembled WGS sequence"/>
</dbReference>
<gene>
    <name evidence="1" type="ORF">EJP69_14805</name>
</gene>
<comment type="caution">
    <text evidence="1">The sequence shown here is derived from an EMBL/GenBank/DDBJ whole genome shotgun (WGS) entry which is preliminary data.</text>
</comment>
<evidence type="ECO:0000313" key="2">
    <source>
        <dbReference type="Proteomes" id="UP000267418"/>
    </source>
</evidence>
<sequence>MTTILAYLFSAIATDLLADTIESRQFPNFCEGYFMCLDGIIEYENFTFTNKGQSDVDGFEPKLSAMSHRIIFAASEAKKLAKKFRVIYGFHGDPNGKYFISFDADEIEKSKTIANKFDNIEMIYMDGKNQALVNFEPYIDEGFVLFTWCDSNNFLTDKYPGKLKKPK</sequence>
<dbReference type="OrthoDB" id="6880651at2"/>
<accession>A0A431TPI9</accession>
<dbReference type="RefSeq" id="WP_126470960.1">
    <property type="nucleotide sequence ID" value="NZ_RXOE01000002.1"/>
</dbReference>
<proteinExistence type="predicted"/>
<name>A0A431TPI9_9BURK</name>
<evidence type="ECO:0000313" key="1">
    <source>
        <dbReference type="EMBL" id="RTQ35612.1"/>
    </source>
</evidence>
<reference evidence="1 2" key="1">
    <citation type="submission" date="2018-12" db="EMBL/GenBank/DDBJ databases">
        <title>The genome of Variovorax gossypii DSM 100435.</title>
        <authorList>
            <person name="Gao J."/>
            <person name="Sun J."/>
        </authorList>
    </citation>
    <scope>NUCLEOTIDE SEQUENCE [LARGE SCALE GENOMIC DNA]</scope>
    <source>
        <strain evidence="1 2">DSM 100435</strain>
    </source>
</reference>